<name>A0A0S2FFK0_LYSAN</name>
<dbReference type="EMBL" id="CP011129">
    <property type="protein sequence ID" value="ALN82302.1"/>
    <property type="molecule type" value="Genomic_DNA"/>
</dbReference>
<proteinExistence type="predicted"/>
<dbReference type="Proteomes" id="UP000060787">
    <property type="component" value="Chromosome"/>
</dbReference>
<feature type="region of interest" description="Disordered" evidence="1">
    <location>
        <begin position="1"/>
        <end position="40"/>
    </location>
</feature>
<evidence type="ECO:0000256" key="1">
    <source>
        <dbReference type="SAM" id="MobiDB-lite"/>
    </source>
</evidence>
<accession>A0A0S2FFK0</accession>
<organism evidence="2 3">
    <name type="scientific">Lysobacter antibioticus</name>
    <dbReference type="NCBI Taxonomy" id="84531"/>
    <lineage>
        <taxon>Bacteria</taxon>
        <taxon>Pseudomonadati</taxon>
        <taxon>Pseudomonadota</taxon>
        <taxon>Gammaproteobacteria</taxon>
        <taxon>Lysobacterales</taxon>
        <taxon>Lysobacteraceae</taxon>
        <taxon>Lysobacter</taxon>
    </lineage>
</organism>
<gene>
    <name evidence="2" type="ORF">LA76x_4187</name>
</gene>
<reference evidence="2 3" key="1">
    <citation type="journal article" date="2015" name="BMC Genomics">
        <title>Comparative genomics and metabolic profiling of the genus Lysobacter.</title>
        <authorList>
            <person name="de Bruijn I."/>
            <person name="Cheng X."/>
            <person name="de Jager V."/>
            <person name="Exposito R.G."/>
            <person name="Watrous J."/>
            <person name="Patel N."/>
            <person name="Postma J."/>
            <person name="Dorrestein P.C."/>
            <person name="Kobayashi D."/>
            <person name="Raaijmakers J.M."/>
        </authorList>
    </citation>
    <scope>NUCLEOTIDE SEQUENCE [LARGE SCALE GENOMIC DNA]</scope>
    <source>
        <strain evidence="2 3">76</strain>
    </source>
</reference>
<evidence type="ECO:0000313" key="2">
    <source>
        <dbReference type="EMBL" id="ALN82302.1"/>
    </source>
</evidence>
<keyword evidence="3" id="KW-1185">Reference proteome</keyword>
<sequence length="40" mass="4391">MPSYAQQQQNLYGNSNGELQLQDASSNLQLARAPNQITTP</sequence>
<protein>
    <submittedName>
        <fullName evidence="2">Uncharacterized protein</fullName>
    </submittedName>
</protein>
<evidence type="ECO:0000313" key="3">
    <source>
        <dbReference type="Proteomes" id="UP000060787"/>
    </source>
</evidence>
<dbReference type="AlphaFoldDB" id="A0A0S2FFK0"/>
<dbReference type="KEGG" id="lab:LA76x_4187"/>